<gene>
    <name evidence="2" type="primary">cutC</name>
    <name evidence="3" type="ORF">I532_16328</name>
</gene>
<keyword evidence="2" id="KW-0963">Cytoplasm</keyword>
<dbReference type="PANTHER" id="PTHR12598">
    <property type="entry name" value="COPPER HOMEOSTASIS PROTEIN CUTC"/>
    <property type="match status" value="1"/>
</dbReference>
<dbReference type="RefSeq" id="WP_003389538.1">
    <property type="nucleotide sequence ID" value="NZ_APBN01000007.1"/>
</dbReference>
<evidence type="ECO:0000313" key="4">
    <source>
        <dbReference type="Proteomes" id="UP000012081"/>
    </source>
</evidence>
<organism evidence="3 4">
    <name type="scientific">Brevibacillus borstelensis AK1</name>
    <dbReference type="NCBI Taxonomy" id="1300222"/>
    <lineage>
        <taxon>Bacteria</taxon>
        <taxon>Bacillati</taxon>
        <taxon>Bacillota</taxon>
        <taxon>Bacilli</taxon>
        <taxon>Bacillales</taxon>
        <taxon>Paenibacillaceae</taxon>
        <taxon>Brevibacillus</taxon>
    </lineage>
</organism>
<dbReference type="InterPro" id="IPR005627">
    <property type="entry name" value="CutC-like"/>
</dbReference>
<dbReference type="OrthoDB" id="9815677at2"/>
<reference evidence="3 4" key="1">
    <citation type="submission" date="2013-03" db="EMBL/GenBank/DDBJ databases">
        <title>Assembly of a new bacterial strain Brevibacillus borstelensis AK1.</title>
        <authorList>
            <person name="Rajan I."/>
            <person name="PoliReddy D."/>
            <person name="Sugumar T."/>
            <person name="Rathinam K."/>
            <person name="Alqarawi S."/>
            <person name="Khalil A.B."/>
            <person name="Sivakumar N."/>
        </authorList>
    </citation>
    <scope>NUCLEOTIDE SEQUENCE [LARGE SCALE GENOMIC DNA]</scope>
    <source>
        <strain evidence="3 4">AK1</strain>
    </source>
</reference>
<dbReference type="Gene3D" id="3.20.20.380">
    <property type="entry name" value="Copper homeostasis (CutC) domain"/>
    <property type="match status" value="1"/>
</dbReference>
<comment type="caution">
    <text evidence="2">Once thought to be involved in copper homeostasis, experiments in E.coli have shown this is not the case.</text>
</comment>
<dbReference type="Proteomes" id="UP000012081">
    <property type="component" value="Unassembled WGS sequence"/>
</dbReference>
<dbReference type="AlphaFoldDB" id="M8DDI7"/>
<sequence>MLLEVIATSVEDAKRAEAGGADRLELITGILEGGVTPSWGLIDAVVRAVSIPVNVMVRPHSQSFVYTSDDYRVMREDVRIIRELGAAGIVTGMLAPDGQIDTEGLESLLDQAKGLDVTFHRAFDEAADQLEAVRLLMRYPQISRILTSGGQKSAIDGAERIAELVRMTAGEHLSILAGSGLGLANIADFVGRTAVTEVHFGTGVREAGSALKYVDQEKVAAVKRLIAAKS</sequence>
<dbReference type="GO" id="GO:0005507">
    <property type="term" value="F:copper ion binding"/>
    <property type="evidence" value="ECO:0007669"/>
    <property type="project" value="TreeGrafter"/>
</dbReference>
<name>M8DDI7_9BACL</name>
<dbReference type="Pfam" id="PF03932">
    <property type="entry name" value="CutC"/>
    <property type="match status" value="1"/>
</dbReference>
<accession>M8DDI7</accession>
<comment type="similarity">
    <text evidence="1 2">Belongs to the CutC family.</text>
</comment>
<keyword evidence="4" id="KW-1185">Reference proteome</keyword>
<evidence type="ECO:0000256" key="2">
    <source>
        <dbReference type="HAMAP-Rule" id="MF_00795"/>
    </source>
</evidence>
<dbReference type="PANTHER" id="PTHR12598:SF0">
    <property type="entry name" value="COPPER HOMEOSTASIS PROTEIN CUTC HOMOLOG"/>
    <property type="match status" value="1"/>
</dbReference>
<dbReference type="HAMAP" id="MF_00795">
    <property type="entry name" value="CutC"/>
    <property type="match status" value="1"/>
</dbReference>
<comment type="subcellular location">
    <subcellularLocation>
        <location evidence="2">Cytoplasm</location>
    </subcellularLocation>
</comment>
<comment type="caution">
    <text evidence="3">The sequence shown here is derived from an EMBL/GenBank/DDBJ whole genome shotgun (WGS) entry which is preliminary data.</text>
</comment>
<dbReference type="GeneID" id="89498426"/>
<protein>
    <recommendedName>
        <fullName evidence="2">PF03932 family protein CutC</fullName>
    </recommendedName>
</protein>
<dbReference type="PATRIC" id="fig|1300222.3.peg.3410"/>
<dbReference type="InterPro" id="IPR036822">
    <property type="entry name" value="CutC-like_dom_sf"/>
</dbReference>
<dbReference type="SUPFAM" id="SSF110395">
    <property type="entry name" value="CutC-like"/>
    <property type="match status" value="1"/>
</dbReference>
<proteinExistence type="inferred from homology"/>
<evidence type="ECO:0000256" key="1">
    <source>
        <dbReference type="ARBA" id="ARBA00007768"/>
    </source>
</evidence>
<evidence type="ECO:0000313" key="3">
    <source>
        <dbReference type="EMBL" id="EMT51508.1"/>
    </source>
</evidence>
<dbReference type="STRING" id="1300222.I532_16328"/>
<dbReference type="GO" id="GO:0005737">
    <property type="term" value="C:cytoplasm"/>
    <property type="evidence" value="ECO:0007669"/>
    <property type="project" value="UniProtKB-SubCell"/>
</dbReference>
<dbReference type="EMBL" id="APBN01000007">
    <property type="protein sequence ID" value="EMT51508.1"/>
    <property type="molecule type" value="Genomic_DNA"/>
</dbReference>